<dbReference type="InterPro" id="IPR025686">
    <property type="entry name" value="Glucos_trans_II"/>
</dbReference>
<dbReference type="Pfam" id="PF14264">
    <property type="entry name" value="Glucos_trans_II"/>
    <property type="match status" value="1"/>
</dbReference>
<protein>
    <submittedName>
        <fullName evidence="2">Glucosyltransferase domain-containing protein</fullName>
    </submittedName>
</protein>
<organism evidence="2 3">
    <name type="scientific">Lysobacter brunescens</name>
    <dbReference type="NCBI Taxonomy" id="262323"/>
    <lineage>
        <taxon>Bacteria</taxon>
        <taxon>Pseudomonadati</taxon>
        <taxon>Pseudomonadota</taxon>
        <taxon>Gammaproteobacteria</taxon>
        <taxon>Lysobacterales</taxon>
        <taxon>Lysobacteraceae</taxon>
        <taxon>Lysobacter</taxon>
    </lineage>
</organism>
<evidence type="ECO:0000256" key="1">
    <source>
        <dbReference type="SAM" id="Phobius"/>
    </source>
</evidence>
<feature type="transmembrane region" description="Helical" evidence="1">
    <location>
        <begin position="146"/>
        <end position="172"/>
    </location>
</feature>
<comment type="caution">
    <text evidence="2">The sequence shown here is derived from an EMBL/GenBank/DDBJ whole genome shotgun (WGS) entry which is preliminary data.</text>
</comment>
<accession>A0ABW2Y9Y0</accession>
<feature type="transmembrane region" description="Helical" evidence="1">
    <location>
        <begin position="178"/>
        <end position="199"/>
    </location>
</feature>
<keyword evidence="1" id="KW-0812">Transmembrane</keyword>
<dbReference type="RefSeq" id="WP_386822915.1">
    <property type="nucleotide sequence ID" value="NZ_JBHTIF010000001.1"/>
</dbReference>
<proteinExistence type="predicted"/>
<sequence length="493" mass="53034">MNLNTLRPDAVADDWQRVFRCMLFVGVASLALRVPFWVDPGFSVDSYTNANGFPPLAFFIAQGRVGQFLMIHAVESIGINYQASSLLLQATGIFMLGAASVLSISAFFRVDASTQKAICLACLLFVAHPFNAEILTFPEASFYPNFATFVSSLALFLAARRIIPLVLAIAAIAFSLSIYQISINILLVASTLGLIGVLCRLPACVVDERNIIRIGGVVFIAALTYLLAAKALAYALGNGMEGRGTMLSLDAIPRRLDELHQLGLQLLDRFYVLKRPLLAILAASLIAAGYACAFMRSGKAFLRQAALAGSYLAFAACGIGIVAIANVWWPVPRVLIGLPFAMAAAALPALMHPGRLTHAYAVCCSILLILGGTSVGLGIHADQKRINAWDDDLAERLYEDASALAGTSTPRIEIANVHMKWTHAVGVESLWGDMNMSAFAVPGALPGLFQESLGAKVEIIETTPAWMTTCNTLPGWPDKRSMRLQNEVVQICI</sequence>
<dbReference type="EMBL" id="JBHTIF010000001">
    <property type="protein sequence ID" value="MFD0725305.1"/>
    <property type="molecule type" value="Genomic_DNA"/>
</dbReference>
<reference evidence="3" key="1">
    <citation type="journal article" date="2019" name="Int. J. Syst. Evol. Microbiol.">
        <title>The Global Catalogue of Microorganisms (GCM) 10K type strain sequencing project: providing services to taxonomists for standard genome sequencing and annotation.</title>
        <authorList>
            <consortium name="The Broad Institute Genomics Platform"/>
            <consortium name="The Broad Institute Genome Sequencing Center for Infectious Disease"/>
            <person name="Wu L."/>
            <person name="Ma J."/>
        </authorList>
    </citation>
    <scope>NUCLEOTIDE SEQUENCE [LARGE SCALE GENOMIC DNA]</scope>
    <source>
        <strain evidence="3">CCUG 55585</strain>
    </source>
</reference>
<gene>
    <name evidence="2" type="ORF">ACFQ0E_06775</name>
</gene>
<keyword evidence="1" id="KW-0472">Membrane</keyword>
<keyword evidence="1" id="KW-1133">Transmembrane helix</keyword>
<feature type="transmembrane region" description="Helical" evidence="1">
    <location>
        <begin position="86"/>
        <end position="108"/>
    </location>
</feature>
<keyword evidence="3" id="KW-1185">Reference proteome</keyword>
<feature type="transmembrane region" description="Helical" evidence="1">
    <location>
        <begin position="277"/>
        <end position="295"/>
    </location>
</feature>
<feature type="transmembrane region" description="Helical" evidence="1">
    <location>
        <begin position="21"/>
        <end position="38"/>
    </location>
</feature>
<feature type="transmembrane region" description="Helical" evidence="1">
    <location>
        <begin position="307"/>
        <end position="328"/>
    </location>
</feature>
<evidence type="ECO:0000313" key="2">
    <source>
        <dbReference type="EMBL" id="MFD0725305.1"/>
    </source>
</evidence>
<feature type="transmembrane region" description="Helical" evidence="1">
    <location>
        <begin position="211"/>
        <end position="236"/>
    </location>
</feature>
<feature type="transmembrane region" description="Helical" evidence="1">
    <location>
        <begin position="359"/>
        <end position="379"/>
    </location>
</feature>
<dbReference type="Proteomes" id="UP001597110">
    <property type="component" value="Unassembled WGS sequence"/>
</dbReference>
<evidence type="ECO:0000313" key="3">
    <source>
        <dbReference type="Proteomes" id="UP001597110"/>
    </source>
</evidence>
<name>A0ABW2Y9Y0_9GAMM</name>